<dbReference type="eggNOG" id="COG2816">
    <property type="taxonomic scope" value="Bacteria"/>
</dbReference>
<dbReference type="Proteomes" id="UP000005615">
    <property type="component" value="Unassembled WGS sequence"/>
</dbReference>
<evidence type="ECO:0000256" key="4">
    <source>
        <dbReference type="ARBA" id="ARBA00012381"/>
    </source>
</evidence>
<evidence type="ECO:0000313" key="12">
    <source>
        <dbReference type="Proteomes" id="UP000005615"/>
    </source>
</evidence>
<name>F3L129_9GAMM</name>
<evidence type="ECO:0000256" key="9">
    <source>
        <dbReference type="ARBA" id="ARBA00023679"/>
    </source>
</evidence>
<dbReference type="PANTHER" id="PTHR42904:SF6">
    <property type="entry name" value="NAD-CAPPED RNA HYDROLASE NUDT12"/>
    <property type="match status" value="1"/>
</dbReference>
<evidence type="ECO:0000313" key="11">
    <source>
        <dbReference type="EMBL" id="EGG29974.1"/>
    </source>
</evidence>
<evidence type="ECO:0000256" key="8">
    <source>
        <dbReference type="ARBA" id="ARBA00023027"/>
    </source>
</evidence>
<dbReference type="GO" id="GO:0046872">
    <property type="term" value="F:metal ion binding"/>
    <property type="evidence" value="ECO:0007669"/>
    <property type="project" value="UniProtKB-KW"/>
</dbReference>
<dbReference type="EC" id="3.6.1.22" evidence="4"/>
<dbReference type="Pfam" id="PF00293">
    <property type="entry name" value="NUDIX"/>
    <property type="match status" value="1"/>
</dbReference>
<dbReference type="EMBL" id="AEIG01000026">
    <property type="protein sequence ID" value="EGG29974.1"/>
    <property type="molecule type" value="Genomic_DNA"/>
</dbReference>
<comment type="cofactor">
    <cofactor evidence="2">
        <name>Zn(2+)</name>
        <dbReference type="ChEBI" id="CHEBI:29105"/>
    </cofactor>
</comment>
<evidence type="ECO:0000256" key="1">
    <source>
        <dbReference type="ARBA" id="ARBA00001946"/>
    </source>
</evidence>
<sequence length="109" mass="12443">MFSTLAGFVEAGESAEQTIAREIFEEVGLVSGKLQYFDSQAWPFPDQLMLGYFAQYVGGEIQVDGVEIAEAQWFDYRDLPRNIPPTMSIAGRLIQHYCELRDQQINLFE</sequence>
<evidence type="ECO:0000256" key="6">
    <source>
        <dbReference type="ARBA" id="ARBA00022801"/>
    </source>
</evidence>
<dbReference type="PROSITE" id="PS51462">
    <property type="entry name" value="NUDIX"/>
    <property type="match status" value="1"/>
</dbReference>
<dbReference type="InterPro" id="IPR020084">
    <property type="entry name" value="NUDIX_hydrolase_CS"/>
</dbReference>
<dbReference type="STRING" id="2518989.IMCC3088_1121"/>
<dbReference type="AlphaFoldDB" id="F3L129"/>
<comment type="caution">
    <text evidence="11">The sequence shown here is derived from an EMBL/GenBank/DDBJ whole genome shotgun (WGS) entry which is preliminary data.</text>
</comment>
<keyword evidence="12" id="KW-1185">Reference proteome</keyword>
<gene>
    <name evidence="11" type="ORF">IMCC3088_1121</name>
</gene>
<dbReference type="GO" id="GO:0005829">
    <property type="term" value="C:cytosol"/>
    <property type="evidence" value="ECO:0007669"/>
    <property type="project" value="TreeGrafter"/>
</dbReference>
<keyword evidence="6" id="KW-0378">Hydrolase</keyword>
<dbReference type="GO" id="GO:0006742">
    <property type="term" value="P:NADP+ catabolic process"/>
    <property type="evidence" value="ECO:0007669"/>
    <property type="project" value="TreeGrafter"/>
</dbReference>
<dbReference type="CDD" id="cd03429">
    <property type="entry name" value="NUDIX_NADH_pyrophosphatase_Nudt13"/>
    <property type="match status" value="1"/>
</dbReference>
<evidence type="ECO:0000256" key="5">
    <source>
        <dbReference type="ARBA" id="ARBA00022723"/>
    </source>
</evidence>
<dbReference type="PROSITE" id="PS00893">
    <property type="entry name" value="NUDIX_BOX"/>
    <property type="match status" value="1"/>
</dbReference>
<dbReference type="InterPro" id="IPR049734">
    <property type="entry name" value="NudC-like_C"/>
</dbReference>
<proteinExistence type="inferred from homology"/>
<protein>
    <recommendedName>
        <fullName evidence="4">NAD(+) diphosphatase</fullName>
        <ecNumber evidence="4">3.6.1.22</ecNumber>
    </recommendedName>
</protein>
<dbReference type="GO" id="GO:0035529">
    <property type="term" value="F:NADH pyrophosphatase activity"/>
    <property type="evidence" value="ECO:0007669"/>
    <property type="project" value="TreeGrafter"/>
</dbReference>
<dbReference type="InterPro" id="IPR000086">
    <property type="entry name" value="NUDIX_hydrolase_dom"/>
</dbReference>
<reference evidence="11 12" key="1">
    <citation type="journal article" date="2011" name="J. Bacteriol.">
        <title>Genome sequence of strain IMCC3088, a proteorhodopsin-containing marine bacterium belonging to the OM60/NOR5 clade.</title>
        <authorList>
            <person name="Jang Y."/>
            <person name="Oh H.M."/>
            <person name="Kang I."/>
            <person name="Lee K."/>
            <person name="Yang S.J."/>
            <person name="Cho J.C."/>
        </authorList>
    </citation>
    <scope>NUCLEOTIDE SEQUENCE [LARGE SCALE GENOMIC DNA]</scope>
    <source>
        <strain evidence="11 12">IMCC3088</strain>
    </source>
</reference>
<keyword evidence="5" id="KW-0479">Metal-binding</keyword>
<evidence type="ECO:0000259" key="10">
    <source>
        <dbReference type="PROSITE" id="PS51462"/>
    </source>
</evidence>
<feature type="domain" description="Nudix hydrolase" evidence="10">
    <location>
        <begin position="1"/>
        <end position="97"/>
    </location>
</feature>
<evidence type="ECO:0000256" key="3">
    <source>
        <dbReference type="ARBA" id="ARBA00009595"/>
    </source>
</evidence>
<dbReference type="PANTHER" id="PTHR42904">
    <property type="entry name" value="NUDIX HYDROLASE, NUDC SUBFAMILY"/>
    <property type="match status" value="1"/>
</dbReference>
<dbReference type="SUPFAM" id="SSF55811">
    <property type="entry name" value="Nudix"/>
    <property type="match status" value="1"/>
</dbReference>
<dbReference type="InterPro" id="IPR050241">
    <property type="entry name" value="NAD-cap_RNA_hydrolase_NudC"/>
</dbReference>
<accession>F3L129</accession>
<evidence type="ECO:0000256" key="2">
    <source>
        <dbReference type="ARBA" id="ARBA00001947"/>
    </source>
</evidence>
<dbReference type="Gene3D" id="3.90.79.10">
    <property type="entry name" value="Nucleoside Triphosphate Pyrophosphohydrolase"/>
    <property type="match status" value="1"/>
</dbReference>
<comment type="cofactor">
    <cofactor evidence="1">
        <name>Mg(2+)</name>
        <dbReference type="ChEBI" id="CHEBI:18420"/>
    </cofactor>
</comment>
<dbReference type="InterPro" id="IPR015797">
    <property type="entry name" value="NUDIX_hydrolase-like_dom_sf"/>
</dbReference>
<organism evidence="11 12">
    <name type="scientific">Aequoribacter fuscus</name>
    <dbReference type="NCBI Taxonomy" id="2518989"/>
    <lineage>
        <taxon>Bacteria</taxon>
        <taxon>Pseudomonadati</taxon>
        <taxon>Pseudomonadota</taxon>
        <taxon>Gammaproteobacteria</taxon>
        <taxon>Cellvibrionales</taxon>
        <taxon>Halieaceae</taxon>
        <taxon>Aequoribacter</taxon>
    </lineage>
</organism>
<comment type="similarity">
    <text evidence="3">Belongs to the Nudix hydrolase family. NudC subfamily.</text>
</comment>
<comment type="catalytic activity">
    <reaction evidence="9">
        <text>a 5'-end NAD(+)-phospho-ribonucleoside in mRNA + H2O = a 5'-end phospho-adenosine-phospho-ribonucleoside in mRNA + beta-nicotinamide D-ribonucleotide + 2 H(+)</text>
        <dbReference type="Rhea" id="RHEA:60876"/>
        <dbReference type="Rhea" id="RHEA-COMP:15698"/>
        <dbReference type="Rhea" id="RHEA-COMP:15719"/>
        <dbReference type="ChEBI" id="CHEBI:14649"/>
        <dbReference type="ChEBI" id="CHEBI:15377"/>
        <dbReference type="ChEBI" id="CHEBI:15378"/>
        <dbReference type="ChEBI" id="CHEBI:144029"/>
        <dbReference type="ChEBI" id="CHEBI:144051"/>
    </reaction>
    <physiologicalReaction direction="left-to-right" evidence="9">
        <dbReference type="Rhea" id="RHEA:60877"/>
    </physiologicalReaction>
</comment>
<dbReference type="GO" id="GO:0019677">
    <property type="term" value="P:NAD+ catabolic process"/>
    <property type="evidence" value="ECO:0007669"/>
    <property type="project" value="TreeGrafter"/>
</dbReference>
<keyword evidence="7" id="KW-0460">Magnesium</keyword>
<keyword evidence="8" id="KW-0520">NAD</keyword>
<evidence type="ECO:0000256" key="7">
    <source>
        <dbReference type="ARBA" id="ARBA00022842"/>
    </source>
</evidence>